<feature type="region of interest" description="Disordered" evidence="1">
    <location>
        <begin position="48"/>
        <end position="77"/>
    </location>
</feature>
<dbReference type="EMBL" id="UYRU01074257">
    <property type="protein sequence ID" value="VDN24426.1"/>
    <property type="molecule type" value="Genomic_DNA"/>
</dbReference>
<protein>
    <submittedName>
        <fullName evidence="2">Uncharacterized protein</fullName>
    </submittedName>
</protein>
<gene>
    <name evidence="2" type="ORF">DILT_LOCUS14432</name>
</gene>
<accession>A0A3P7Q1R3</accession>
<name>A0A3P7Q1R3_DIBLA</name>
<evidence type="ECO:0000313" key="3">
    <source>
        <dbReference type="Proteomes" id="UP000281553"/>
    </source>
</evidence>
<sequence>MTARGLVHGTVDWRSSRAFFFARLSRRLLELEAVRLLRQAQNPLNTIDSVAGLMPGDRENEEEGETEMEVSERVRGSHRDRDRVSTRLWSRAADCRLRTTSECEPAAPRMPLEVLGLPRSELPSFPLSKELLTNPESHLLSDAERACYLIAQIVLIKNRQHGRPVAQGLEHSPLAGETRVRNSSVAAISVATLELTYHHLMKPKKAENLRGCGLRLSVKY</sequence>
<evidence type="ECO:0000256" key="1">
    <source>
        <dbReference type="SAM" id="MobiDB-lite"/>
    </source>
</evidence>
<reference evidence="2 3" key="1">
    <citation type="submission" date="2018-11" db="EMBL/GenBank/DDBJ databases">
        <authorList>
            <consortium name="Pathogen Informatics"/>
        </authorList>
    </citation>
    <scope>NUCLEOTIDE SEQUENCE [LARGE SCALE GENOMIC DNA]</scope>
</reference>
<keyword evidence="3" id="KW-1185">Reference proteome</keyword>
<feature type="compositionally biased region" description="Acidic residues" evidence="1">
    <location>
        <begin position="59"/>
        <end position="69"/>
    </location>
</feature>
<dbReference type="AlphaFoldDB" id="A0A3P7Q1R3"/>
<dbReference type="Proteomes" id="UP000281553">
    <property type="component" value="Unassembled WGS sequence"/>
</dbReference>
<proteinExistence type="predicted"/>
<organism evidence="2 3">
    <name type="scientific">Dibothriocephalus latus</name>
    <name type="common">Fish tapeworm</name>
    <name type="synonym">Diphyllobothrium latum</name>
    <dbReference type="NCBI Taxonomy" id="60516"/>
    <lineage>
        <taxon>Eukaryota</taxon>
        <taxon>Metazoa</taxon>
        <taxon>Spiralia</taxon>
        <taxon>Lophotrochozoa</taxon>
        <taxon>Platyhelminthes</taxon>
        <taxon>Cestoda</taxon>
        <taxon>Eucestoda</taxon>
        <taxon>Diphyllobothriidea</taxon>
        <taxon>Diphyllobothriidae</taxon>
        <taxon>Dibothriocephalus</taxon>
    </lineage>
</organism>
<dbReference type="Gene3D" id="3.90.226.10">
    <property type="entry name" value="2-enoyl-CoA Hydratase, Chain A, domain 1"/>
    <property type="match status" value="1"/>
</dbReference>
<evidence type="ECO:0000313" key="2">
    <source>
        <dbReference type="EMBL" id="VDN24426.1"/>
    </source>
</evidence>